<dbReference type="SUPFAM" id="SSF51215">
    <property type="entry name" value="Regulatory protein AraC"/>
    <property type="match status" value="1"/>
</dbReference>
<dbReference type="InterPro" id="IPR009057">
    <property type="entry name" value="Homeodomain-like_sf"/>
</dbReference>
<evidence type="ECO:0000313" key="8">
    <source>
        <dbReference type="Proteomes" id="UP000184031"/>
    </source>
</evidence>
<dbReference type="InterPro" id="IPR037923">
    <property type="entry name" value="HTH-like"/>
</dbReference>
<feature type="region of interest" description="Disordered" evidence="4">
    <location>
        <begin position="1"/>
        <end position="22"/>
    </location>
</feature>
<dbReference type="PANTHER" id="PTHR43280">
    <property type="entry name" value="ARAC-FAMILY TRANSCRIPTIONAL REGULATOR"/>
    <property type="match status" value="1"/>
</dbReference>
<dbReference type="PROSITE" id="PS01124">
    <property type="entry name" value="HTH_ARAC_FAMILY_2"/>
    <property type="match status" value="1"/>
</dbReference>
<reference evidence="7 8" key="1">
    <citation type="submission" date="2016-11" db="EMBL/GenBank/DDBJ databases">
        <authorList>
            <person name="Varghese N."/>
            <person name="Submissions S."/>
        </authorList>
    </citation>
    <scope>NUCLEOTIDE SEQUENCE [LARGE SCALE GENOMIC DNA]</scope>
    <source>
        <strain evidence="7 8">CGMCC 1.12174</strain>
        <strain evidence="6 9">DSM 26351</strain>
    </source>
</reference>
<keyword evidence="9" id="KW-1185">Reference proteome</keyword>
<gene>
    <name evidence="6" type="ORF">SAMN04487891_113142</name>
    <name evidence="7" type="ORF">SAMN05216293_1623</name>
</gene>
<dbReference type="PANTHER" id="PTHR43280:SF32">
    <property type="entry name" value="TRANSCRIPTIONAL REGULATORY PROTEIN"/>
    <property type="match status" value="1"/>
</dbReference>
<dbReference type="Proteomes" id="UP000198940">
    <property type="component" value="Unassembled WGS sequence"/>
</dbReference>
<protein>
    <submittedName>
        <fullName evidence="6">AraC-type DNA-binding protein</fullName>
    </submittedName>
    <submittedName>
        <fullName evidence="7">Transcriptional regulator, AraC family</fullName>
    </submittedName>
</protein>
<keyword evidence="3" id="KW-0804">Transcription</keyword>
<evidence type="ECO:0000256" key="3">
    <source>
        <dbReference type="ARBA" id="ARBA00023163"/>
    </source>
</evidence>
<comment type="caution">
    <text evidence="7">The sequence shown here is derived from an EMBL/GenBank/DDBJ whole genome shotgun (WGS) entry which is preliminary data.</text>
</comment>
<evidence type="ECO:0000256" key="4">
    <source>
        <dbReference type="SAM" id="MobiDB-lite"/>
    </source>
</evidence>
<feature type="domain" description="HTH araC/xylS-type" evidence="5">
    <location>
        <begin position="190"/>
        <end position="288"/>
    </location>
</feature>
<accession>A0A1M6UI23</accession>
<evidence type="ECO:0000256" key="2">
    <source>
        <dbReference type="ARBA" id="ARBA00023125"/>
    </source>
</evidence>
<sequence>METSVRQREVVSPYGNKGNVEPRNNDVNMVSLRTFREYKDIDLPKRLMKYILIWCSQGQATVVVDEKQLEVQGNSVLTITSGQIHYFKDFTNAQGYILEFTLDFFCKTDSDIELIFQNGLFCHFAMNEVIPLRDYRFLEEQMQSIGTEIKEEPHQHLISIHSRIELILVEINRSKIERGDEIWRPDALFLKFLELVRSSFQHNYPVSRYAELLETTEAKLNEQAKLHAGKTAQNVIYGLTVSEAKRLLTYEKLIVKEVAYKLGFADPFYFSNFFKKHAGKSPKAYQADHAL</sequence>
<keyword evidence="2 6" id="KW-0238">DNA-binding</keyword>
<dbReference type="STRING" id="1055723.SAMN05216293_1623"/>
<evidence type="ECO:0000313" key="6">
    <source>
        <dbReference type="EMBL" id="SFC56051.1"/>
    </source>
</evidence>
<evidence type="ECO:0000259" key="5">
    <source>
        <dbReference type="PROSITE" id="PS01124"/>
    </source>
</evidence>
<dbReference type="Gene3D" id="1.10.10.60">
    <property type="entry name" value="Homeodomain-like"/>
    <property type="match status" value="1"/>
</dbReference>
<dbReference type="InterPro" id="IPR020449">
    <property type="entry name" value="Tscrpt_reg_AraC-type_HTH"/>
</dbReference>
<evidence type="ECO:0000256" key="1">
    <source>
        <dbReference type="ARBA" id="ARBA00023015"/>
    </source>
</evidence>
<dbReference type="InterPro" id="IPR018060">
    <property type="entry name" value="HTH_AraC"/>
</dbReference>
<proteinExistence type="predicted"/>
<dbReference type="Pfam" id="PF12833">
    <property type="entry name" value="HTH_18"/>
    <property type="match status" value="1"/>
</dbReference>
<dbReference type="GO" id="GO:0043565">
    <property type="term" value="F:sequence-specific DNA binding"/>
    <property type="evidence" value="ECO:0007669"/>
    <property type="project" value="InterPro"/>
</dbReference>
<evidence type="ECO:0000313" key="7">
    <source>
        <dbReference type="EMBL" id="SHK68811.1"/>
    </source>
</evidence>
<dbReference type="EMBL" id="FRAT01000004">
    <property type="protein sequence ID" value="SHK68811.1"/>
    <property type="molecule type" value="Genomic_DNA"/>
</dbReference>
<organism evidence="7 8">
    <name type="scientific">Flagellimonas taeanensis</name>
    <dbReference type="NCBI Taxonomy" id="1005926"/>
    <lineage>
        <taxon>Bacteria</taxon>
        <taxon>Pseudomonadati</taxon>
        <taxon>Bacteroidota</taxon>
        <taxon>Flavobacteriia</taxon>
        <taxon>Flavobacteriales</taxon>
        <taxon>Flavobacteriaceae</taxon>
        <taxon>Flagellimonas</taxon>
    </lineage>
</organism>
<evidence type="ECO:0000313" key="9">
    <source>
        <dbReference type="Proteomes" id="UP000198940"/>
    </source>
</evidence>
<name>A0A1M6UI23_9FLAO</name>
<dbReference type="PRINTS" id="PR00032">
    <property type="entry name" value="HTHARAC"/>
</dbReference>
<dbReference type="RefSeq" id="WP_313791109.1">
    <property type="nucleotide sequence ID" value="NZ_FOKU01000013.1"/>
</dbReference>
<dbReference type="GO" id="GO:0003700">
    <property type="term" value="F:DNA-binding transcription factor activity"/>
    <property type="evidence" value="ECO:0007669"/>
    <property type="project" value="InterPro"/>
</dbReference>
<dbReference type="AlphaFoldDB" id="A0A1M6UI23"/>
<keyword evidence="1" id="KW-0805">Transcription regulation</keyword>
<dbReference type="SMART" id="SM00342">
    <property type="entry name" value="HTH_ARAC"/>
    <property type="match status" value="1"/>
</dbReference>
<dbReference type="SUPFAM" id="SSF46689">
    <property type="entry name" value="Homeodomain-like"/>
    <property type="match status" value="1"/>
</dbReference>
<dbReference type="Proteomes" id="UP000184031">
    <property type="component" value="Unassembled WGS sequence"/>
</dbReference>
<dbReference type="EMBL" id="FOKU01000013">
    <property type="protein sequence ID" value="SFC56051.1"/>
    <property type="molecule type" value="Genomic_DNA"/>
</dbReference>